<evidence type="ECO:0000256" key="6">
    <source>
        <dbReference type="SAM" id="Phobius"/>
    </source>
</evidence>
<dbReference type="Pfam" id="PF04142">
    <property type="entry name" value="Nuc_sug_transp"/>
    <property type="match status" value="1"/>
</dbReference>
<feature type="region of interest" description="Disordered" evidence="5">
    <location>
        <begin position="125"/>
        <end position="144"/>
    </location>
</feature>
<feature type="transmembrane region" description="Helical" evidence="6">
    <location>
        <begin position="444"/>
        <end position="464"/>
    </location>
</feature>
<evidence type="ECO:0000256" key="3">
    <source>
        <dbReference type="ARBA" id="ARBA00022989"/>
    </source>
</evidence>
<feature type="transmembrane region" description="Helical" evidence="6">
    <location>
        <begin position="419"/>
        <end position="437"/>
    </location>
</feature>
<sequence length="1015" mass="109939">MVSIPLQFVPVPLAPRSSSVLPRATAASPPSTAPPHSGAPHNYLVPAPGPPCGVFGGHPPTIQRAITSASVLRHAPPSVVFVTDKLPDVAACDPAAFYVGDATLGPWRRTISQFNVMARAHEVGSAASTSSSSSGSGESDREKNDLGTLGGLHLWNPHFYHWIVSRIGTRTKVSLITSFIAFEALKLLLAKHAYVEGVNTFSILVVTNLTSLLLAVALSIFLEGVYAVKGVISMRPLFRFMGVAVLFTFASVLVLMAYRIGTPPAEVVTVGYIYMPISAVLSYYVFRRRYGILEWLSMGMMALAILAFVLIREESRGGYDSLRVGFSIPGFGLVVAAVAISVLASILAERIFKDRSGGLTEQRGARQDKFYIMKIHLDFSSLVISVCLWMAPTSMSHTFRDFFQQWSHSKEWFGTWSPFQYLMVLVAVGQGWAAGLVTKEFSTVIKAIVQTLSVVLVMVLGDPLRGNRFNFQNREAPSILLAVIILMSAMIFQTGRINLRVIRKAVNLGPEAHPSLNLGNLASPEDDNPTSPSRLILSLKAEGVPPPGRQNRDARANAAARGSGTEEEEECAASAPSKPLLSASREEEGGALTSYVKMVTTYALVLVYILSDAGRTLILQKALSTTVINSTSMGLVCYVCGVLVASGLTFYTHRFEGLKRAFHWRKILHCLPAAFLFALATALGNLAFANGITSSLYVVLGKFYTPVAALGARWIMGKFYMWLEWFALVILTLSSVAFGYLKSFDVTDAHGVPKDEPIAGMMLVLASAATSAFGSLVTEKILKGEQVPFHLQKVCLDIGSILSSFVLLPVIGVIATRPQDIPWARRPTSYETCPWDSVCWQKPHGNHSCFNPDCTCSCEVGIFAGWDLGWDSWVLVLAVLVNTTQGWLVGKVTQRFSVVHRAIADSFSLLTIYFLGDPLFNHTSLSNVSLNLVAFIVPLSTATFSVATSEMQRVFQAQSKLKDRYETGAGRGRLHSEPDSESESELSEVSAGFGIARSGPPSGSASPRRPKVGGC</sequence>
<feature type="transmembrane region" description="Helical" evidence="6">
    <location>
        <begin position="898"/>
        <end position="916"/>
    </location>
</feature>
<feature type="compositionally biased region" description="Low complexity" evidence="5">
    <location>
        <begin position="125"/>
        <end position="137"/>
    </location>
</feature>
<feature type="transmembrane region" description="Helical" evidence="6">
    <location>
        <begin position="592"/>
        <end position="611"/>
    </location>
</feature>
<organism evidence="7">
    <name type="scientific">Alexandrium monilatum</name>
    <dbReference type="NCBI Taxonomy" id="311494"/>
    <lineage>
        <taxon>Eukaryota</taxon>
        <taxon>Sar</taxon>
        <taxon>Alveolata</taxon>
        <taxon>Dinophyceae</taxon>
        <taxon>Gonyaulacales</taxon>
        <taxon>Pyrocystaceae</taxon>
        <taxon>Alexandrium</taxon>
    </lineage>
</organism>
<feature type="transmembrane region" description="Helical" evidence="6">
    <location>
        <begin position="293"/>
        <end position="311"/>
    </location>
</feature>
<evidence type="ECO:0000313" key="7">
    <source>
        <dbReference type="EMBL" id="CAE4631960.1"/>
    </source>
</evidence>
<dbReference type="PANTHER" id="PTHR10231">
    <property type="entry name" value="NUCLEOTIDE-SUGAR TRANSMEMBRANE TRANSPORTER"/>
    <property type="match status" value="1"/>
</dbReference>
<evidence type="ECO:0000256" key="5">
    <source>
        <dbReference type="SAM" id="MobiDB-lite"/>
    </source>
</evidence>
<dbReference type="EMBL" id="HBNR01062166">
    <property type="protein sequence ID" value="CAE4631960.1"/>
    <property type="molecule type" value="Transcribed_RNA"/>
</dbReference>
<feature type="transmembrane region" description="Helical" evidence="6">
    <location>
        <begin position="695"/>
        <end position="715"/>
    </location>
</feature>
<keyword evidence="3 6" id="KW-1133">Transmembrane helix</keyword>
<feature type="transmembrane region" description="Helical" evidence="6">
    <location>
        <begin position="331"/>
        <end position="349"/>
    </location>
</feature>
<feature type="transmembrane region" description="Helical" evidence="6">
    <location>
        <begin position="794"/>
        <end position="815"/>
    </location>
</feature>
<feature type="transmembrane region" description="Helical" evidence="6">
    <location>
        <begin position="201"/>
        <end position="228"/>
    </location>
</feature>
<protein>
    <submittedName>
        <fullName evidence="7">Uncharacterized protein</fullName>
    </submittedName>
</protein>
<evidence type="ECO:0000256" key="4">
    <source>
        <dbReference type="ARBA" id="ARBA00023136"/>
    </source>
</evidence>
<feature type="transmembrane region" description="Helical" evidence="6">
    <location>
        <begin position="476"/>
        <end position="494"/>
    </location>
</feature>
<feature type="compositionally biased region" description="Low complexity" evidence="5">
    <location>
        <begin position="996"/>
        <end position="1007"/>
    </location>
</feature>
<proteinExistence type="predicted"/>
<dbReference type="GO" id="GO:0000139">
    <property type="term" value="C:Golgi membrane"/>
    <property type="evidence" value="ECO:0007669"/>
    <property type="project" value="InterPro"/>
</dbReference>
<keyword evidence="4 6" id="KW-0472">Membrane</keyword>
<feature type="region of interest" description="Disordered" evidence="5">
    <location>
        <begin position="541"/>
        <end position="584"/>
    </location>
</feature>
<gene>
    <name evidence="7" type="ORF">AMON00008_LOCUS43808</name>
</gene>
<evidence type="ECO:0000256" key="1">
    <source>
        <dbReference type="ARBA" id="ARBA00004141"/>
    </source>
</evidence>
<dbReference type="GO" id="GO:0015165">
    <property type="term" value="F:pyrimidine nucleotide-sugar transmembrane transporter activity"/>
    <property type="evidence" value="ECO:0007669"/>
    <property type="project" value="InterPro"/>
</dbReference>
<feature type="transmembrane region" description="Helical" evidence="6">
    <location>
        <begin position="671"/>
        <end position="689"/>
    </location>
</feature>
<feature type="transmembrane region" description="Helical" evidence="6">
    <location>
        <begin position="267"/>
        <end position="286"/>
    </location>
</feature>
<keyword evidence="2 6" id="KW-0812">Transmembrane</keyword>
<feature type="transmembrane region" description="Helical" evidence="6">
    <location>
        <begin position="722"/>
        <end position="741"/>
    </location>
</feature>
<feature type="transmembrane region" description="Helical" evidence="6">
    <location>
        <begin position="631"/>
        <end position="651"/>
    </location>
</feature>
<feature type="compositionally biased region" description="Low complexity" evidence="5">
    <location>
        <begin position="572"/>
        <end position="583"/>
    </location>
</feature>
<accession>A0A7S4S433</accession>
<feature type="transmembrane region" description="Helical" evidence="6">
    <location>
        <begin position="240"/>
        <end position="261"/>
    </location>
</feature>
<name>A0A7S4S433_9DINO</name>
<feature type="region of interest" description="Disordered" evidence="5">
    <location>
        <begin position="21"/>
        <end position="42"/>
    </location>
</feature>
<feature type="transmembrane region" description="Helical" evidence="6">
    <location>
        <begin position="928"/>
        <end position="947"/>
    </location>
</feature>
<feature type="compositionally biased region" description="Low complexity" evidence="5">
    <location>
        <begin position="24"/>
        <end position="41"/>
    </location>
</feature>
<reference evidence="7" key="1">
    <citation type="submission" date="2021-01" db="EMBL/GenBank/DDBJ databases">
        <authorList>
            <person name="Corre E."/>
            <person name="Pelletier E."/>
            <person name="Niang G."/>
            <person name="Scheremetjew M."/>
            <person name="Finn R."/>
            <person name="Kale V."/>
            <person name="Holt S."/>
            <person name="Cochrane G."/>
            <person name="Meng A."/>
            <person name="Brown T."/>
            <person name="Cohen L."/>
        </authorList>
    </citation>
    <scope>NUCLEOTIDE SEQUENCE</scope>
    <source>
        <strain evidence="7">CCMP3105</strain>
    </source>
</reference>
<evidence type="ECO:0000256" key="2">
    <source>
        <dbReference type="ARBA" id="ARBA00022692"/>
    </source>
</evidence>
<feature type="transmembrane region" description="Helical" evidence="6">
    <location>
        <begin position="761"/>
        <end position="782"/>
    </location>
</feature>
<feature type="transmembrane region" description="Helical" evidence="6">
    <location>
        <begin position="370"/>
        <end position="391"/>
    </location>
</feature>
<comment type="subcellular location">
    <subcellularLocation>
        <location evidence="1">Membrane</location>
        <topology evidence="1">Multi-pass membrane protein</topology>
    </subcellularLocation>
</comment>
<dbReference type="AlphaFoldDB" id="A0A7S4S433"/>
<dbReference type="InterPro" id="IPR007271">
    <property type="entry name" value="Nuc_sug_transpt"/>
</dbReference>
<feature type="transmembrane region" description="Helical" evidence="6">
    <location>
        <begin position="872"/>
        <end position="889"/>
    </location>
</feature>
<feature type="region of interest" description="Disordered" evidence="5">
    <location>
        <begin position="966"/>
        <end position="1015"/>
    </location>
</feature>